<feature type="compositionally biased region" description="Basic and acidic residues" evidence="1">
    <location>
        <begin position="27"/>
        <end position="40"/>
    </location>
</feature>
<dbReference type="Proteomes" id="UP001177670">
    <property type="component" value="Unassembled WGS sequence"/>
</dbReference>
<feature type="compositionally biased region" description="Low complexity" evidence="1">
    <location>
        <begin position="57"/>
        <end position="88"/>
    </location>
</feature>
<evidence type="ECO:0000313" key="3">
    <source>
        <dbReference type="Proteomes" id="UP001177670"/>
    </source>
</evidence>
<organism evidence="2 3">
    <name type="scientific">Melipona bicolor</name>
    <dbReference type="NCBI Taxonomy" id="60889"/>
    <lineage>
        <taxon>Eukaryota</taxon>
        <taxon>Metazoa</taxon>
        <taxon>Ecdysozoa</taxon>
        <taxon>Arthropoda</taxon>
        <taxon>Hexapoda</taxon>
        <taxon>Insecta</taxon>
        <taxon>Pterygota</taxon>
        <taxon>Neoptera</taxon>
        <taxon>Endopterygota</taxon>
        <taxon>Hymenoptera</taxon>
        <taxon>Apocrita</taxon>
        <taxon>Aculeata</taxon>
        <taxon>Apoidea</taxon>
        <taxon>Anthophila</taxon>
        <taxon>Apidae</taxon>
        <taxon>Melipona</taxon>
    </lineage>
</organism>
<reference evidence="2" key="1">
    <citation type="submission" date="2021-10" db="EMBL/GenBank/DDBJ databases">
        <title>Melipona bicolor Genome sequencing and assembly.</title>
        <authorList>
            <person name="Araujo N.S."/>
            <person name="Arias M.C."/>
        </authorList>
    </citation>
    <scope>NUCLEOTIDE SEQUENCE</scope>
    <source>
        <strain evidence="2">USP_2M_L1-L4_2017</strain>
        <tissue evidence="2">Whole body</tissue>
    </source>
</reference>
<feature type="compositionally biased region" description="Low complexity" evidence="1">
    <location>
        <begin position="125"/>
        <end position="135"/>
    </location>
</feature>
<dbReference type="AlphaFoldDB" id="A0AA40FZL9"/>
<proteinExistence type="predicted"/>
<dbReference type="EMBL" id="JAHYIQ010000010">
    <property type="protein sequence ID" value="KAK1128301.1"/>
    <property type="molecule type" value="Genomic_DNA"/>
</dbReference>
<feature type="region of interest" description="Disordered" evidence="1">
    <location>
        <begin position="1"/>
        <end position="88"/>
    </location>
</feature>
<feature type="region of interest" description="Disordered" evidence="1">
    <location>
        <begin position="102"/>
        <end position="158"/>
    </location>
</feature>
<keyword evidence="3" id="KW-1185">Reference proteome</keyword>
<name>A0AA40FZL9_9HYME</name>
<evidence type="ECO:0000313" key="2">
    <source>
        <dbReference type="EMBL" id="KAK1128301.1"/>
    </source>
</evidence>
<evidence type="ECO:0000256" key="1">
    <source>
        <dbReference type="SAM" id="MobiDB-lite"/>
    </source>
</evidence>
<feature type="compositionally biased region" description="Basic residues" evidence="1">
    <location>
        <begin position="104"/>
        <end position="124"/>
    </location>
</feature>
<feature type="compositionally biased region" description="Polar residues" evidence="1">
    <location>
        <begin position="136"/>
        <end position="145"/>
    </location>
</feature>
<sequence>MHGISHLLSHHGSHNGDARTVHHHHQDKTSSDSRTHDTKILQELLTQKHIQRRISRGSVSSTYSYGSSTSYGSSHGSNSSSSHNSSLLHHGVHNHSVYHTIHGSSHHHQSIHHHHPLHHIHQLHPQHPQHQTSSGRASPTSPSPTSDHEKHHHQKDHHHYGIQEMIRHFGRRLGHIRRQSECQDPPRKKEEDFRNRSQSLDGGVRYPNLRDADCETTYRIYESILRQGNRNDCWSLRCGIVCLKIRNATVVEVVCILIKVDESRKEVIGLGFGHLS</sequence>
<feature type="compositionally biased region" description="Basic and acidic residues" evidence="1">
    <location>
        <begin position="178"/>
        <end position="195"/>
    </location>
</feature>
<accession>A0AA40FZL9</accession>
<gene>
    <name evidence="2" type="ORF">K0M31_002770</name>
</gene>
<protein>
    <submittedName>
        <fullName evidence="2">Uncharacterized protein</fullName>
    </submittedName>
</protein>
<feature type="region of interest" description="Disordered" evidence="1">
    <location>
        <begin position="177"/>
        <end position="204"/>
    </location>
</feature>
<comment type="caution">
    <text evidence="2">The sequence shown here is derived from an EMBL/GenBank/DDBJ whole genome shotgun (WGS) entry which is preliminary data.</text>
</comment>